<dbReference type="PRINTS" id="PR01406">
    <property type="entry name" value="BBOXZNFINGER"/>
</dbReference>
<evidence type="ECO:0000256" key="6">
    <source>
        <dbReference type="ARBA" id="ARBA00022490"/>
    </source>
</evidence>
<dbReference type="Pfam" id="PF00643">
    <property type="entry name" value="zf-B_box"/>
    <property type="match status" value="1"/>
</dbReference>
<dbReference type="EC" id="2.3.2.27" evidence="5"/>
<keyword evidence="7" id="KW-0808">Transferase</keyword>
<feature type="domain" description="B box-type" evidence="15">
    <location>
        <begin position="88"/>
        <end position="129"/>
    </location>
</feature>
<organism evidence="17 18">
    <name type="scientific">Pteropus alecto</name>
    <name type="common">Black flying fox</name>
    <dbReference type="NCBI Taxonomy" id="9402"/>
    <lineage>
        <taxon>Eukaryota</taxon>
        <taxon>Metazoa</taxon>
        <taxon>Chordata</taxon>
        <taxon>Craniata</taxon>
        <taxon>Vertebrata</taxon>
        <taxon>Euteleostomi</taxon>
        <taxon>Mammalia</taxon>
        <taxon>Eutheria</taxon>
        <taxon>Laurasiatheria</taxon>
        <taxon>Chiroptera</taxon>
        <taxon>Yinpterochiroptera</taxon>
        <taxon>Pteropodoidea</taxon>
        <taxon>Pteropodidae</taxon>
        <taxon>Pteropodinae</taxon>
        <taxon>Pteropus</taxon>
    </lineage>
</organism>
<evidence type="ECO:0000256" key="5">
    <source>
        <dbReference type="ARBA" id="ARBA00012483"/>
    </source>
</evidence>
<dbReference type="InterPro" id="IPR013083">
    <property type="entry name" value="Znf_RING/FYVE/PHD"/>
</dbReference>
<evidence type="ECO:0000256" key="8">
    <source>
        <dbReference type="ARBA" id="ARBA00022723"/>
    </source>
</evidence>
<dbReference type="GO" id="GO:0005737">
    <property type="term" value="C:cytoplasm"/>
    <property type="evidence" value="ECO:0007669"/>
    <property type="project" value="UniProtKB-SubCell"/>
</dbReference>
<dbReference type="PANTHER" id="PTHR24103">
    <property type="entry name" value="E3 UBIQUITIN-PROTEIN LIGASE TRIM"/>
    <property type="match status" value="1"/>
</dbReference>
<dbReference type="InParanoid" id="L5JTN5"/>
<evidence type="ECO:0000259" key="15">
    <source>
        <dbReference type="PROSITE" id="PS50119"/>
    </source>
</evidence>
<dbReference type="InterPro" id="IPR020457">
    <property type="entry name" value="Znf_B-box_chordata"/>
</dbReference>
<dbReference type="SMART" id="SM00184">
    <property type="entry name" value="RING"/>
    <property type="match status" value="1"/>
</dbReference>
<dbReference type="SMART" id="SM00589">
    <property type="entry name" value="PRY"/>
    <property type="match status" value="1"/>
</dbReference>
<evidence type="ECO:0000256" key="12">
    <source>
        <dbReference type="ARBA" id="ARBA00023054"/>
    </source>
</evidence>
<comment type="similarity">
    <text evidence="4">Belongs to the TRIM/RBCC family.</text>
</comment>
<keyword evidence="12" id="KW-0175">Coiled coil</keyword>
<dbReference type="AlphaFoldDB" id="L5JTN5"/>
<evidence type="ECO:0000256" key="13">
    <source>
        <dbReference type="PROSITE-ProRule" id="PRU00024"/>
    </source>
</evidence>
<dbReference type="InterPro" id="IPR017907">
    <property type="entry name" value="Znf_RING_CS"/>
</dbReference>
<dbReference type="eggNOG" id="KOG2177">
    <property type="taxonomic scope" value="Eukaryota"/>
</dbReference>
<comment type="catalytic activity">
    <reaction evidence="1">
        <text>S-ubiquitinyl-[E2 ubiquitin-conjugating enzyme]-L-cysteine + [acceptor protein]-L-lysine = [E2 ubiquitin-conjugating enzyme]-L-cysteine + N(6)-ubiquitinyl-[acceptor protein]-L-lysine.</text>
        <dbReference type="EC" id="2.3.2.27"/>
    </reaction>
</comment>
<dbReference type="GO" id="GO:0008270">
    <property type="term" value="F:zinc ion binding"/>
    <property type="evidence" value="ECO:0007669"/>
    <property type="project" value="UniProtKB-KW"/>
</dbReference>
<dbReference type="Gene3D" id="2.60.120.920">
    <property type="match status" value="1"/>
</dbReference>
<sequence>MASASTAKKMREEATCSICLNLMAEPVSISCGHSYCHLCLVGFLDNLCYTQPQLAKFSCPQCRAPFRRASLRPNKQLGSLIDAVKELDQEAWCREHGEQLQLFCEDDGQLICWLCERVARHRGHSTALVEDASQGYRDSPQVPHEELPSSIAPIPPPFFQEKLQEAMANLRHLEEECTSHTAVTAQQITEWKEKMKNRRQKIQSDFKNMQSFLREEEKCYLWRLEKENEQVLRKLRDSAASLGQKSHELGTCILELERRCAASAQKMLKDVEDTLRRIWAVKLEPPEDPPSEVQTVCDVSQLYLDVRGLLRRHQVSVTLDPDTAHRELILSEDHRQVTRGYPQENLDASPKRFATSPCVLGREGFHSGRYYFEVDVGEGTAWDLGVCFDSVQRHTDTEPQPRSGFWAIRLCARAGYVALTCPVTSLPLAEQPLAVGVFLDCEAGLVSFYNTATASHIFTFPKATFSDTLRPYFQVHQYSPLFLPPPDVVADKQETV</sequence>
<comment type="subcellular location">
    <subcellularLocation>
        <location evidence="2">Cytoplasm</location>
    </subcellularLocation>
</comment>
<dbReference type="InterPro" id="IPR001841">
    <property type="entry name" value="Znf_RING"/>
</dbReference>
<dbReference type="CDD" id="cd16600">
    <property type="entry name" value="RING-HC_TRIM38_C-IV"/>
    <property type="match status" value="1"/>
</dbReference>
<dbReference type="SMART" id="SM00449">
    <property type="entry name" value="SPRY"/>
    <property type="match status" value="1"/>
</dbReference>
<evidence type="ECO:0000256" key="11">
    <source>
        <dbReference type="ARBA" id="ARBA00022833"/>
    </source>
</evidence>
<feature type="domain" description="B30.2/SPRY" evidence="16">
    <location>
        <begin position="297"/>
        <end position="488"/>
    </location>
</feature>
<evidence type="ECO:0000256" key="3">
    <source>
        <dbReference type="ARBA" id="ARBA00004906"/>
    </source>
</evidence>
<dbReference type="FunCoup" id="L5JTN5">
    <property type="interactions" value="130"/>
</dbReference>
<gene>
    <name evidence="17" type="ORF">PAL_GLEAN10005275</name>
</gene>
<keyword evidence="9 13" id="KW-0863">Zinc-finger</keyword>
<dbReference type="InterPro" id="IPR001870">
    <property type="entry name" value="B30.2/SPRY"/>
</dbReference>
<dbReference type="InterPro" id="IPR003877">
    <property type="entry name" value="SPRY_dom"/>
</dbReference>
<dbReference type="SUPFAM" id="SSF57850">
    <property type="entry name" value="RING/U-box"/>
    <property type="match status" value="1"/>
</dbReference>
<dbReference type="PRINTS" id="PR01407">
    <property type="entry name" value="BUTYPHLNCDUF"/>
</dbReference>
<dbReference type="Pfam" id="PF13445">
    <property type="entry name" value="zf-RING_UBOX"/>
    <property type="match status" value="1"/>
</dbReference>
<dbReference type="InterPro" id="IPR013320">
    <property type="entry name" value="ConA-like_dom_sf"/>
</dbReference>
<dbReference type="SMART" id="SM00336">
    <property type="entry name" value="BBOX"/>
    <property type="match status" value="1"/>
</dbReference>
<dbReference type="PROSITE" id="PS50089">
    <property type="entry name" value="ZF_RING_2"/>
    <property type="match status" value="1"/>
</dbReference>
<comment type="pathway">
    <text evidence="3">Protein modification; protein ubiquitination.</text>
</comment>
<dbReference type="FunFam" id="2.60.120.920:FF:000004">
    <property type="entry name" value="Butyrophilin subfamily 1 member A1"/>
    <property type="match status" value="1"/>
</dbReference>
<dbReference type="PROSITE" id="PS00518">
    <property type="entry name" value="ZF_RING_1"/>
    <property type="match status" value="1"/>
</dbReference>
<dbReference type="InterPro" id="IPR043136">
    <property type="entry name" value="B30.2/SPRY_sf"/>
</dbReference>
<accession>L5JTN5</accession>
<dbReference type="InterPro" id="IPR035790">
    <property type="entry name" value="SPRY/PRY_TRIM38"/>
</dbReference>
<name>L5JTN5_PTEAL</name>
<keyword evidence="10" id="KW-0833">Ubl conjugation pathway</keyword>
<dbReference type="Proteomes" id="UP000010552">
    <property type="component" value="Unassembled WGS sequence"/>
</dbReference>
<dbReference type="PROSITE" id="PS50188">
    <property type="entry name" value="B302_SPRY"/>
    <property type="match status" value="1"/>
</dbReference>
<keyword evidence="8" id="KW-0479">Metal-binding</keyword>
<dbReference type="Pfam" id="PF00622">
    <property type="entry name" value="SPRY"/>
    <property type="match status" value="1"/>
</dbReference>
<dbReference type="PROSITE" id="PS50119">
    <property type="entry name" value="ZF_BBOX"/>
    <property type="match status" value="1"/>
</dbReference>
<dbReference type="EMBL" id="KB031119">
    <property type="protein sequence ID" value="ELK02700.1"/>
    <property type="molecule type" value="Genomic_DNA"/>
</dbReference>
<feature type="domain" description="RING-type" evidence="14">
    <location>
        <begin position="16"/>
        <end position="63"/>
    </location>
</feature>
<keyword evidence="6" id="KW-0963">Cytoplasm</keyword>
<dbReference type="SUPFAM" id="SSF57845">
    <property type="entry name" value="B-box zinc-binding domain"/>
    <property type="match status" value="1"/>
</dbReference>
<evidence type="ECO:0000256" key="9">
    <source>
        <dbReference type="ARBA" id="ARBA00022771"/>
    </source>
</evidence>
<keyword evidence="18" id="KW-1185">Reference proteome</keyword>
<protein>
    <recommendedName>
        <fullName evidence="5">RING-type E3 ubiquitin transferase</fullName>
        <ecNumber evidence="5">2.3.2.27</ecNumber>
    </recommendedName>
</protein>
<dbReference type="InterPro" id="IPR003879">
    <property type="entry name" value="Butyrophylin_SPRY"/>
</dbReference>
<evidence type="ECO:0000256" key="10">
    <source>
        <dbReference type="ARBA" id="ARBA00022786"/>
    </source>
</evidence>
<dbReference type="CDD" id="cd15815">
    <property type="entry name" value="SPRY_PRY_TRIM38"/>
    <property type="match status" value="1"/>
</dbReference>
<evidence type="ECO:0000256" key="7">
    <source>
        <dbReference type="ARBA" id="ARBA00022679"/>
    </source>
</evidence>
<evidence type="ECO:0000256" key="4">
    <source>
        <dbReference type="ARBA" id="ARBA00008518"/>
    </source>
</evidence>
<dbReference type="InterPro" id="IPR006574">
    <property type="entry name" value="PRY"/>
</dbReference>
<dbReference type="GO" id="GO:0061630">
    <property type="term" value="F:ubiquitin protein ligase activity"/>
    <property type="evidence" value="ECO:0007669"/>
    <property type="project" value="UniProtKB-EC"/>
</dbReference>
<evidence type="ECO:0000259" key="16">
    <source>
        <dbReference type="PROSITE" id="PS50188"/>
    </source>
</evidence>
<dbReference type="Gene3D" id="3.30.40.10">
    <property type="entry name" value="Zinc/RING finger domain, C3HC4 (zinc finger)"/>
    <property type="match status" value="1"/>
</dbReference>
<dbReference type="SUPFAM" id="SSF49899">
    <property type="entry name" value="Concanavalin A-like lectins/glucanases"/>
    <property type="match status" value="1"/>
</dbReference>
<dbReference type="CDD" id="cd19761">
    <property type="entry name" value="Bbox2_TRIM5-like"/>
    <property type="match status" value="1"/>
</dbReference>
<evidence type="ECO:0000256" key="2">
    <source>
        <dbReference type="ARBA" id="ARBA00004496"/>
    </source>
</evidence>
<dbReference type="Pfam" id="PF13765">
    <property type="entry name" value="PRY"/>
    <property type="match status" value="1"/>
</dbReference>
<evidence type="ECO:0000313" key="18">
    <source>
        <dbReference type="Proteomes" id="UP000010552"/>
    </source>
</evidence>
<evidence type="ECO:0000256" key="1">
    <source>
        <dbReference type="ARBA" id="ARBA00000900"/>
    </source>
</evidence>
<dbReference type="Gene3D" id="3.30.160.60">
    <property type="entry name" value="Classic Zinc Finger"/>
    <property type="match status" value="1"/>
</dbReference>
<dbReference type="InterPro" id="IPR027370">
    <property type="entry name" value="Znf-RING_euk"/>
</dbReference>
<evidence type="ECO:0000313" key="17">
    <source>
        <dbReference type="EMBL" id="ELK02700.1"/>
    </source>
</evidence>
<keyword evidence="11" id="KW-0862">Zinc</keyword>
<dbReference type="InterPro" id="IPR050143">
    <property type="entry name" value="TRIM/RBCC"/>
</dbReference>
<proteinExistence type="inferred from homology"/>
<dbReference type="InterPro" id="IPR000315">
    <property type="entry name" value="Znf_B-box"/>
</dbReference>
<evidence type="ECO:0000259" key="14">
    <source>
        <dbReference type="PROSITE" id="PS50089"/>
    </source>
</evidence>
<dbReference type="STRING" id="9402.L5JTN5"/>
<reference evidence="18" key="1">
    <citation type="journal article" date="2013" name="Science">
        <title>Comparative analysis of bat genomes provides insight into the evolution of flight and immunity.</title>
        <authorList>
            <person name="Zhang G."/>
            <person name="Cowled C."/>
            <person name="Shi Z."/>
            <person name="Huang Z."/>
            <person name="Bishop-Lilly K.A."/>
            <person name="Fang X."/>
            <person name="Wynne J.W."/>
            <person name="Xiong Z."/>
            <person name="Baker M.L."/>
            <person name="Zhao W."/>
            <person name="Tachedjian M."/>
            <person name="Zhu Y."/>
            <person name="Zhou P."/>
            <person name="Jiang X."/>
            <person name="Ng J."/>
            <person name="Yang L."/>
            <person name="Wu L."/>
            <person name="Xiao J."/>
            <person name="Feng Y."/>
            <person name="Chen Y."/>
            <person name="Sun X."/>
            <person name="Zhang Y."/>
            <person name="Marsh G.A."/>
            <person name="Crameri G."/>
            <person name="Broder C.C."/>
            <person name="Frey K.G."/>
            <person name="Wang L.F."/>
            <person name="Wang J."/>
        </authorList>
    </citation>
    <scope>NUCLEOTIDE SEQUENCE [LARGE SCALE GENOMIC DNA]</scope>
</reference>